<evidence type="ECO:0000313" key="1">
    <source>
        <dbReference type="EMBL" id="QHT83887.1"/>
    </source>
</evidence>
<dbReference type="AlphaFoldDB" id="A0A6C0HUB3"/>
<sequence length="160" mass="18788">MFILDTHIHKLRFRIDTDAPIDFMSRWKKLKYDCDNGDNNYIVEKMKTYCKMVSNKTIPYLQRTEGGFGGNDNIMNKQIRFRICWCNSNNSQISDNDILLDQVNNTETEKWTYDELDDIIRALTKTFNYFVESECVNGVIEISNKKSMSDDYLDSDDESG</sequence>
<dbReference type="EMBL" id="MN740013">
    <property type="protein sequence ID" value="QHT83887.1"/>
    <property type="molecule type" value="Genomic_DNA"/>
</dbReference>
<proteinExistence type="predicted"/>
<accession>A0A6C0HUB3</accession>
<protein>
    <submittedName>
        <fullName evidence="1">Uncharacterized protein</fullName>
    </submittedName>
</protein>
<organism evidence="1">
    <name type="scientific">viral metagenome</name>
    <dbReference type="NCBI Taxonomy" id="1070528"/>
    <lineage>
        <taxon>unclassified sequences</taxon>
        <taxon>metagenomes</taxon>
        <taxon>organismal metagenomes</taxon>
    </lineage>
</organism>
<name>A0A6C0HUB3_9ZZZZ</name>
<reference evidence="1" key="1">
    <citation type="journal article" date="2020" name="Nature">
        <title>Giant virus diversity and host interactions through global metagenomics.</title>
        <authorList>
            <person name="Schulz F."/>
            <person name="Roux S."/>
            <person name="Paez-Espino D."/>
            <person name="Jungbluth S."/>
            <person name="Walsh D.A."/>
            <person name="Denef V.J."/>
            <person name="McMahon K.D."/>
            <person name="Konstantinidis K.T."/>
            <person name="Eloe-Fadrosh E.A."/>
            <person name="Kyrpides N.C."/>
            <person name="Woyke T."/>
        </authorList>
    </citation>
    <scope>NUCLEOTIDE SEQUENCE</scope>
    <source>
        <strain evidence="1">GVMAG-M-3300023184-168</strain>
    </source>
</reference>